<evidence type="ECO:0000313" key="2">
    <source>
        <dbReference type="EMBL" id="ASG19800.1"/>
    </source>
</evidence>
<feature type="transmembrane region" description="Helical" evidence="1">
    <location>
        <begin position="172"/>
        <end position="193"/>
    </location>
</feature>
<dbReference type="GO" id="GO:0051301">
    <property type="term" value="P:cell division"/>
    <property type="evidence" value="ECO:0007669"/>
    <property type="project" value="InterPro"/>
</dbReference>
<dbReference type="PANTHER" id="PTHR47755:SF1">
    <property type="entry name" value="CELL DIVISION PROTEIN FTSX"/>
    <property type="match status" value="1"/>
</dbReference>
<proteinExistence type="predicted"/>
<evidence type="ECO:0000256" key="1">
    <source>
        <dbReference type="SAM" id="Phobius"/>
    </source>
</evidence>
<dbReference type="InterPro" id="IPR004513">
    <property type="entry name" value="FtsX"/>
</dbReference>
<accession>A0A248JMV9</accession>
<gene>
    <name evidence="2" type="ORF">Y958_02365</name>
</gene>
<dbReference type="KEGG" id="nao:Y958_02365"/>
<keyword evidence="1" id="KW-1133">Transmembrane helix</keyword>
<keyword evidence="1" id="KW-0472">Membrane</keyword>
<reference evidence="2 3" key="1">
    <citation type="submission" date="2017-06" db="EMBL/GenBank/DDBJ databases">
        <title>Complete genome sequence of Nitrospirillum amazonense strain CBAmC, an endophytic nitrogen-fixing and plant growth-promoting bacterium, isolated from sugarcane.</title>
        <authorList>
            <person name="Schwab S."/>
            <person name="dos Santos Teixeira K.R."/>
            <person name="Simoes Araujo J.L."/>
            <person name="Soares Vidal M."/>
            <person name="Borges de Freitas H.R."/>
            <person name="Rivello Crivelaro A.L."/>
            <person name="Bueno de Camargo Nunes A."/>
            <person name="dos Santos C.M."/>
            <person name="Palmeira da Silva Rosa D."/>
            <person name="da Silva Padilha D."/>
            <person name="da Silva E."/>
            <person name="Araujo Terra L."/>
            <person name="Soares Mendes V."/>
            <person name="Farinelli L."/>
            <person name="Magalhaes Cruz L."/>
            <person name="Baldani J.I."/>
        </authorList>
    </citation>
    <scope>NUCLEOTIDE SEQUENCE [LARGE SCALE GENOMIC DNA]</scope>
    <source>
        <strain evidence="2 3">CBAmC</strain>
    </source>
</reference>
<dbReference type="EMBL" id="CP022110">
    <property type="protein sequence ID" value="ASG19800.1"/>
    <property type="molecule type" value="Genomic_DNA"/>
</dbReference>
<dbReference type="AlphaFoldDB" id="A0A248JMV9"/>
<name>A0A248JMV9_9PROT</name>
<evidence type="ECO:0000313" key="3">
    <source>
        <dbReference type="Proteomes" id="UP000197153"/>
    </source>
</evidence>
<sequence length="299" mass="31091">MSRRGPAVLSLRRDATGRFLPWLIALMVFLSTLAVAAAQLLSGWAQRWDSGLDGSLTIQVSPVGDVKKGDGTPAPLDERVQMVLHALGGVPGIINARPVPMADAARLVEPWLGDGALLQDLPLPALIDVTAGPAVDVTALRQRLAAAVPGTSVEEPGVWLRDLRRLARLVEAVALVIVALIGGAAVAVVVFAAKAGLAMHQDEVDLLHVMGATDSHVAGQFQRHILRLSLTGGVGGTTVALVTLAVLSLLSRTVEGTLLPPLTLAPLQWLVLAAVPVVAGALAAISARLTVLRALERLP</sequence>
<protein>
    <recommendedName>
        <fullName evidence="4">Cell division protein</fullName>
    </recommendedName>
</protein>
<keyword evidence="3" id="KW-1185">Reference proteome</keyword>
<keyword evidence="1" id="KW-0812">Transmembrane</keyword>
<evidence type="ECO:0008006" key="4">
    <source>
        <dbReference type="Google" id="ProtNLM"/>
    </source>
</evidence>
<dbReference type="GO" id="GO:0032153">
    <property type="term" value="C:cell division site"/>
    <property type="evidence" value="ECO:0007669"/>
    <property type="project" value="TreeGrafter"/>
</dbReference>
<feature type="transmembrane region" description="Helical" evidence="1">
    <location>
        <begin position="20"/>
        <end position="41"/>
    </location>
</feature>
<feature type="transmembrane region" description="Helical" evidence="1">
    <location>
        <begin position="269"/>
        <end position="291"/>
    </location>
</feature>
<dbReference type="RefSeq" id="WP_088870758.1">
    <property type="nucleotide sequence ID" value="NZ_CP022110.1"/>
</dbReference>
<dbReference type="PANTHER" id="PTHR47755">
    <property type="entry name" value="CELL DIVISION PROTEIN FTSX"/>
    <property type="match status" value="1"/>
</dbReference>
<feature type="transmembrane region" description="Helical" evidence="1">
    <location>
        <begin position="228"/>
        <end position="249"/>
    </location>
</feature>
<dbReference type="Proteomes" id="UP000197153">
    <property type="component" value="Chromosome 1"/>
</dbReference>
<organism evidence="2 3">
    <name type="scientific">Nitrospirillum viridazoti CBAmc</name>
    <dbReference type="NCBI Taxonomy" id="1441467"/>
    <lineage>
        <taxon>Bacteria</taxon>
        <taxon>Pseudomonadati</taxon>
        <taxon>Pseudomonadota</taxon>
        <taxon>Alphaproteobacteria</taxon>
        <taxon>Rhodospirillales</taxon>
        <taxon>Azospirillaceae</taxon>
        <taxon>Nitrospirillum</taxon>
        <taxon>Nitrospirillum viridazoti</taxon>
    </lineage>
</organism>
<dbReference type="GO" id="GO:0005886">
    <property type="term" value="C:plasma membrane"/>
    <property type="evidence" value="ECO:0007669"/>
    <property type="project" value="UniProtKB-SubCell"/>
</dbReference>